<name>A0AAV4MX23_CAEEX</name>
<gene>
    <name evidence="1" type="ORF">CEXT_282121</name>
</gene>
<evidence type="ECO:0000313" key="2">
    <source>
        <dbReference type="Proteomes" id="UP001054945"/>
    </source>
</evidence>
<reference evidence="1 2" key="1">
    <citation type="submission" date="2021-06" db="EMBL/GenBank/DDBJ databases">
        <title>Caerostris extrusa draft genome.</title>
        <authorList>
            <person name="Kono N."/>
            <person name="Arakawa K."/>
        </authorList>
    </citation>
    <scope>NUCLEOTIDE SEQUENCE [LARGE SCALE GENOMIC DNA]</scope>
</reference>
<comment type="caution">
    <text evidence="1">The sequence shown here is derived from an EMBL/GenBank/DDBJ whole genome shotgun (WGS) entry which is preliminary data.</text>
</comment>
<accession>A0AAV4MX23</accession>
<dbReference type="EMBL" id="BPLR01020209">
    <property type="protein sequence ID" value="GIX75926.1"/>
    <property type="molecule type" value="Genomic_DNA"/>
</dbReference>
<evidence type="ECO:0000313" key="1">
    <source>
        <dbReference type="EMBL" id="GIX75926.1"/>
    </source>
</evidence>
<dbReference type="AlphaFoldDB" id="A0AAV4MX23"/>
<dbReference type="Proteomes" id="UP001054945">
    <property type="component" value="Unassembled WGS sequence"/>
</dbReference>
<sequence>MEKSKTRLVNHGAVERRKTCAAANRNRAKKKLPSLPKRFLYERDKILTPTQSRPALYFVEFLSDPNQFCRAH</sequence>
<organism evidence="1 2">
    <name type="scientific">Caerostris extrusa</name>
    <name type="common">Bark spider</name>
    <name type="synonym">Caerostris bankana</name>
    <dbReference type="NCBI Taxonomy" id="172846"/>
    <lineage>
        <taxon>Eukaryota</taxon>
        <taxon>Metazoa</taxon>
        <taxon>Ecdysozoa</taxon>
        <taxon>Arthropoda</taxon>
        <taxon>Chelicerata</taxon>
        <taxon>Arachnida</taxon>
        <taxon>Araneae</taxon>
        <taxon>Araneomorphae</taxon>
        <taxon>Entelegynae</taxon>
        <taxon>Araneoidea</taxon>
        <taxon>Araneidae</taxon>
        <taxon>Caerostris</taxon>
    </lineage>
</organism>
<keyword evidence="2" id="KW-1185">Reference proteome</keyword>
<proteinExistence type="predicted"/>
<protein>
    <submittedName>
        <fullName evidence="1">Uncharacterized protein</fullName>
    </submittedName>
</protein>